<evidence type="ECO:0000313" key="3">
    <source>
        <dbReference type="Proteomes" id="UP000606974"/>
    </source>
</evidence>
<keyword evidence="3" id="KW-1185">Reference proteome</keyword>
<evidence type="ECO:0000256" key="1">
    <source>
        <dbReference type="SAM" id="MobiDB-lite"/>
    </source>
</evidence>
<organism evidence="2 3">
    <name type="scientific">Endocarpon pusillum</name>
    <dbReference type="NCBI Taxonomy" id="364733"/>
    <lineage>
        <taxon>Eukaryota</taxon>
        <taxon>Fungi</taxon>
        <taxon>Dikarya</taxon>
        <taxon>Ascomycota</taxon>
        <taxon>Pezizomycotina</taxon>
        <taxon>Eurotiomycetes</taxon>
        <taxon>Chaetothyriomycetidae</taxon>
        <taxon>Verrucariales</taxon>
        <taxon>Verrucariaceae</taxon>
        <taxon>Endocarpon</taxon>
    </lineage>
</organism>
<evidence type="ECO:0000313" key="2">
    <source>
        <dbReference type="EMBL" id="KAF7503399.1"/>
    </source>
</evidence>
<dbReference type="Proteomes" id="UP000606974">
    <property type="component" value="Unassembled WGS sequence"/>
</dbReference>
<gene>
    <name evidence="2" type="ORF">GJ744_003921</name>
</gene>
<comment type="caution">
    <text evidence="2">The sequence shown here is derived from an EMBL/GenBank/DDBJ whole genome shotgun (WGS) entry which is preliminary data.</text>
</comment>
<dbReference type="EMBL" id="JAACFV010000181">
    <property type="protein sequence ID" value="KAF7503399.1"/>
    <property type="molecule type" value="Genomic_DNA"/>
</dbReference>
<reference evidence="2" key="1">
    <citation type="submission" date="2020-02" db="EMBL/GenBank/DDBJ databases">
        <authorList>
            <person name="Palmer J.M."/>
        </authorList>
    </citation>
    <scope>NUCLEOTIDE SEQUENCE</scope>
    <source>
        <strain evidence="2">EPUS1.4</strain>
        <tissue evidence="2">Thallus</tissue>
    </source>
</reference>
<accession>A0A8H7A8L4</accession>
<feature type="region of interest" description="Disordered" evidence="1">
    <location>
        <begin position="1"/>
        <end position="49"/>
    </location>
</feature>
<dbReference type="AlphaFoldDB" id="A0A8H7A8L4"/>
<feature type="compositionally biased region" description="Acidic residues" evidence="1">
    <location>
        <begin position="17"/>
        <end position="31"/>
    </location>
</feature>
<name>A0A8H7A8L4_9EURO</name>
<feature type="compositionally biased region" description="Pro residues" evidence="1">
    <location>
        <begin position="32"/>
        <end position="41"/>
    </location>
</feature>
<feature type="compositionally biased region" description="Pro residues" evidence="1">
    <location>
        <begin position="1"/>
        <end position="11"/>
    </location>
</feature>
<protein>
    <submittedName>
        <fullName evidence="2">Uncharacterized protein</fullName>
    </submittedName>
</protein>
<proteinExistence type="predicted"/>
<sequence>MTTEPPTPAYAPFPLVEEYDDLQEDLEENPAEPDPPPPPSPKNLQNQRELMNQLGFNALVDKLNKKIQDIESPAEALDLMAQNPENALRLIKGLDLQISGKETIEAGRETCNQAKKHISELANHD</sequence>